<evidence type="ECO:0000256" key="1">
    <source>
        <dbReference type="ARBA" id="ARBA00007946"/>
    </source>
</evidence>
<accession>A0ABD3GVL7</accession>
<dbReference type="InterPro" id="IPR008949">
    <property type="entry name" value="Isoprenoid_synthase_dom_sf"/>
</dbReference>
<proteinExistence type="inferred from homology"/>
<sequence>MASVIASWAVVAPSVGIASASSSKSSERISVQVGLKGSVFSGKSEWQSKTQTNGSRVSCMQATRLLSKVELSSSVFDTTRTSENLLVNPRYHLLHEANIPTDSHLQDAGHTATGMVSTEGSQVPANVEVTKQPIELLGKEVKAYLHSLNYDDDTMRTAYAKYGSSDVHLEPAVNCIFDDEVNAGRPSHKERVLIGKKIPFGCGVSRWFYFHVSPELKVVLAVYTALIGRVDDLCSTDPTAMISELQRTILNWGSGDESHRIHAHLSHLQRLVRIEIPKHYGPVVSVIIIQGTIDYLVGCIMESWKPEGIACPATSSRFPAYMRGKSGLGVPYAHFIFPEKIFPEAKYLEIYLPAIPDIANFTVVVNDILSYYKESLDEGDENTYLKTMSRILGCNAADLWRSTFECQMKLTQEITATLSRREDLQQAWLSFRDAYIL</sequence>
<keyword evidence="4" id="KW-1185">Reference proteome</keyword>
<gene>
    <name evidence="3" type="ORF">R1sor_000212</name>
</gene>
<reference evidence="3 4" key="1">
    <citation type="submission" date="2024-09" db="EMBL/GenBank/DDBJ databases">
        <title>Chromosome-scale assembly of Riccia sorocarpa.</title>
        <authorList>
            <person name="Paukszto L."/>
        </authorList>
    </citation>
    <scope>NUCLEOTIDE SEQUENCE [LARGE SCALE GENOMIC DNA]</scope>
    <source>
        <strain evidence="3">LP-2024</strain>
        <tissue evidence="3">Aerial parts of the thallus</tissue>
    </source>
</reference>
<evidence type="ECO:0000313" key="3">
    <source>
        <dbReference type="EMBL" id="KAL3682190.1"/>
    </source>
</evidence>
<dbReference type="EMBL" id="JBJQOH010000006">
    <property type="protein sequence ID" value="KAL3682190.1"/>
    <property type="molecule type" value="Genomic_DNA"/>
</dbReference>
<organism evidence="3 4">
    <name type="scientific">Riccia sorocarpa</name>
    <dbReference type="NCBI Taxonomy" id="122646"/>
    <lineage>
        <taxon>Eukaryota</taxon>
        <taxon>Viridiplantae</taxon>
        <taxon>Streptophyta</taxon>
        <taxon>Embryophyta</taxon>
        <taxon>Marchantiophyta</taxon>
        <taxon>Marchantiopsida</taxon>
        <taxon>Marchantiidae</taxon>
        <taxon>Marchantiales</taxon>
        <taxon>Ricciaceae</taxon>
        <taxon>Riccia</taxon>
    </lineage>
</organism>
<dbReference type="Proteomes" id="UP001633002">
    <property type="component" value="Unassembled WGS sequence"/>
</dbReference>
<name>A0ABD3GVL7_9MARC</name>
<dbReference type="SUPFAM" id="SSF48576">
    <property type="entry name" value="Terpenoid synthases"/>
    <property type="match status" value="1"/>
</dbReference>
<comment type="caution">
    <text evidence="3">The sequence shown here is derived from an EMBL/GenBank/DDBJ whole genome shotgun (WGS) entry which is preliminary data.</text>
</comment>
<evidence type="ECO:0000313" key="4">
    <source>
        <dbReference type="Proteomes" id="UP001633002"/>
    </source>
</evidence>
<keyword evidence="2" id="KW-0456">Lyase</keyword>
<dbReference type="Pfam" id="PF06330">
    <property type="entry name" value="TRI5"/>
    <property type="match status" value="1"/>
</dbReference>
<dbReference type="Gene3D" id="1.10.600.10">
    <property type="entry name" value="Farnesyl Diphosphate Synthase"/>
    <property type="match status" value="1"/>
</dbReference>
<dbReference type="GO" id="GO:0016829">
    <property type="term" value="F:lyase activity"/>
    <property type="evidence" value="ECO:0007669"/>
    <property type="project" value="UniProtKB-KW"/>
</dbReference>
<dbReference type="InterPro" id="IPR024652">
    <property type="entry name" value="Trichodiene_synth"/>
</dbReference>
<protein>
    <submittedName>
        <fullName evidence="3">Uncharacterized protein</fullName>
    </submittedName>
</protein>
<dbReference type="AlphaFoldDB" id="A0ABD3GVL7"/>
<evidence type="ECO:0000256" key="2">
    <source>
        <dbReference type="ARBA" id="ARBA00023239"/>
    </source>
</evidence>
<comment type="similarity">
    <text evidence="1">Belongs to the trichodiene synthase family.</text>
</comment>